<gene>
    <name evidence="6" type="ORF">RJ640_006850</name>
</gene>
<evidence type="ECO:0008006" key="8">
    <source>
        <dbReference type="Google" id="ProtNLM"/>
    </source>
</evidence>
<keyword evidence="4" id="KW-0694">RNA-binding</keyword>
<proteinExistence type="inferred from homology"/>
<dbReference type="Proteomes" id="UP001187471">
    <property type="component" value="Unassembled WGS sequence"/>
</dbReference>
<feature type="region of interest" description="Disordered" evidence="5">
    <location>
        <begin position="1"/>
        <end position="46"/>
    </location>
</feature>
<dbReference type="PANTHER" id="PTHR12636:SF12">
    <property type="entry name" value="RIBOSOMAL RNA SMALL SUBUNIT METHYLTRANSFERASE NEP1-LIKE"/>
    <property type="match status" value="1"/>
</dbReference>
<comment type="similarity">
    <text evidence="1">Belongs to the class IV-like SAM-binding methyltransferase superfamily. RNA methyltransferase NEP1 family.</text>
</comment>
<dbReference type="Pfam" id="PF03587">
    <property type="entry name" value="EMG1"/>
    <property type="match status" value="2"/>
</dbReference>
<dbReference type="GO" id="GO:0070475">
    <property type="term" value="P:rRNA base methylation"/>
    <property type="evidence" value="ECO:0007669"/>
    <property type="project" value="InterPro"/>
</dbReference>
<protein>
    <recommendedName>
        <fullName evidence="8">Ribosomal RNA small subunit methyltransferase NEP1</fullName>
    </recommendedName>
</protein>
<dbReference type="InterPro" id="IPR029028">
    <property type="entry name" value="Alpha/beta_knot_MTases"/>
</dbReference>
<dbReference type="InterPro" id="IPR029026">
    <property type="entry name" value="tRNA_m1G_MTases_N"/>
</dbReference>
<keyword evidence="3" id="KW-0699">rRNA-binding</keyword>
<evidence type="ECO:0000256" key="2">
    <source>
        <dbReference type="ARBA" id="ARBA00022517"/>
    </source>
</evidence>
<name>A0AA88RDM9_9ASTE</name>
<dbReference type="EMBL" id="JAVXUO010001163">
    <property type="protein sequence ID" value="KAK2985392.1"/>
    <property type="molecule type" value="Genomic_DNA"/>
</dbReference>
<dbReference type="PANTHER" id="PTHR12636">
    <property type="entry name" value="NEP1/MRA1"/>
    <property type="match status" value="1"/>
</dbReference>
<organism evidence="6 7">
    <name type="scientific">Escallonia rubra</name>
    <dbReference type="NCBI Taxonomy" id="112253"/>
    <lineage>
        <taxon>Eukaryota</taxon>
        <taxon>Viridiplantae</taxon>
        <taxon>Streptophyta</taxon>
        <taxon>Embryophyta</taxon>
        <taxon>Tracheophyta</taxon>
        <taxon>Spermatophyta</taxon>
        <taxon>Magnoliopsida</taxon>
        <taxon>eudicotyledons</taxon>
        <taxon>Gunneridae</taxon>
        <taxon>Pentapetalae</taxon>
        <taxon>asterids</taxon>
        <taxon>campanulids</taxon>
        <taxon>Escalloniales</taxon>
        <taxon>Escalloniaceae</taxon>
        <taxon>Escallonia</taxon>
    </lineage>
</organism>
<accession>A0AA88RDM9</accession>
<evidence type="ECO:0000256" key="1">
    <source>
        <dbReference type="ARBA" id="ARBA00008115"/>
    </source>
</evidence>
<dbReference type="GO" id="GO:0032040">
    <property type="term" value="C:small-subunit processome"/>
    <property type="evidence" value="ECO:0007669"/>
    <property type="project" value="TreeGrafter"/>
</dbReference>
<evidence type="ECO:0000313" key="7">
    <source>
        <dbReference type="Proteomes" id="UP001187471"/>
    </source>
</evidence>
<dbReference type="Gene3D" id="3.40.1280.10">
    <property type="match status" value="1"/>
</dbReference>
<dbReference type="SUPFAM" id="SSF75217">
    <property type="entry name" value="alpha/beta knot"/>
    <property type="match status" value="2"/>
</dbReference>
<keyword evidence="2" id="KW-0690">Ribosome biogenesis</keyword>
<dbReference type="GO" id="GO:0019843">
    <property type="term" value="F:rRNA binding"/>
    <property type="evidence" value="ECO:0007669"/>
    <property type="project" value="UniProtKB-KW"/>
</dbReference>
<evidence type="ECO:0000313" key="6">
    <source>
        <dbReference type="EMBL" id="KAK2985392.1"/>
    </source>
</evidence>
<evidence type="ECO:0000256" key="5">
    <source>
        <dbReference type="SAM" id="MobiDB-lite"/>
    </source>
</evidence>
<evidence type="ECO:0000256" key="3">
    <source>
        <dbReference type="ARBA" id="ARBA00022730"/>
    </source>
</evidence>
<reference evidence="6" key="1">
    <citation type="submission" date="2022-12" db="EMBL/GenBank/DDBJ databases">
        <title>Draft genome assemblies for two species of Escallonia (Escalloniales).</title>
        <authorList>
            <person name="Chanderbali A."/>
            <person name="Dervinis C."/>
            <person name="Anghel I."/>
            <person name="Soltis D."/>
            <person name="Soltis P."/>
            <person name="Zapata F."/>
        </authorList>
    </citation>
    <scope>NUCLEOTIDE SEQUENCE</scope>
    <source>
        <strain evidence="6">UCBG92.1500</strain>
        <tissue evidence="6">Leaf</tissue>
    </source>
</reference>
<comment type="caution">
    <text evidence="6">The sequence shown here is derived from an EMBL/GenBank/DDBJ whole genome shotgun (WGS) entry which is preliminary data.</text>
</comment>
<sequence>MWRHCSGDGRKREREREAPRVSKSPKIAEHGGSSPEVSPAPDGRPKSIFILDGAAVKKTLVKKKWRILSSEENADILRRVSGEGDLTTKRRQNCLVLQPCSGKALEHEVGDTKDSEERQDYMLDPVDLEMQKKVDELPGIPLVPSNHNKEPGVIFVLEKASLVPAYVGRKYQILNPDEHAEFLRKKKLNPYDYRPDIIHEALVGVTKDNEMRYDLLCCEVRFGRSLGEAGDGGGSIGVYKQSQRLCMAGRVQAVYVHTDQGVLIKVEPNAQIPKTLGPFCAMMSELLQKFSIKTRGRGGKLLRLVENPVSKHLPVSSHKIGLSVSSRRAVPLRDYVNTISNDVTLVFVVGAMAHGKIDSDYTDDFISDVLLTCYVYTNRILISEVESSDYPDILVHELSLLDCSLVLWLKSELKSGGNFTQHEKSEKPA</sequence>
<feature type="compositionally biased region" description="Basic and acidic residues" evidence="5">
    <location>
        <begin position="1"/>
        <end position="20"/>
    </location>
</feature>
<evidence type="ECO:0000256" key="4">
    <source>
        <dbReference type="ARBA" id="ARBA00022884"/>
    </source>
</evidence>
<keyword evidence="7" id="KW-1185">Reference proteome</keyword>
<dbReference type="GO" id="GO:0070037">
    <property type="term" value="F:rRNA (pseudouridine) methyltransferase activity"/>
    <property type="evidence" value="ECO:0007669"/>
    <property type="project" value="InterPro"/>
</dbReference>
<dbReference type="AlphaFoldDB" id="A0AA88RDM9"/>
<dbReference type="InterPro" id="IPR005304">
    <property type="entry name" value="Rbsml_bgen_MeTrfase_EMG1/NEP1"/>
</dbReference>
<dbReference type="CDD" id="cd18088">
    <property type="entry name" value="Nep1-like"/>
    <property type="match status" value="1"/>
</dbReference>